<dbReference type="PANTHER" id="PTHR13017:SF0">
    <property type="entry name" value="METHENYLTETRAHYDROFOLATE SYNTHASE DOMAIN-CONTAINING PROTEIN"/>
    <property type="match status" value="1"/>
</dbReference>
<keyword evidence="2" id="KW-1185">Reference proteome</keyword>
<proteinExistence type="predicted"/>
<dbReference type="PANTHER" id="PTHR13017">
    <property type="entry name" value="5-FORMYLTETRAHYDROFOLATE CYCLO-LIGASE-RELATED"/>
    <property type="match status" value="1"/>
</dbReference>
<dbReference type="SUPFAM" id="SSF100950">
    <property type="entry name" value="NagB/RpiA/CoA transferase-like"/>
    <property type="match status" value="1"/>
</dbReference>
<protein>
    <recommendedName>
        <fullName evidence="3">5-formyltetrahydrofolate cyclo-ligase</fullName>
    </recommendedName>
</protein>
<evidence type="ECO:0000313" key="2">
    <source>
        <dbReference type="Proteomes" id="UP000799428"/>
    </source>
</evidence>
<dbReference type="GO" id="GO:0005737">
    <property type="term" value="C:cytoplasm"/>
    <property type="evidence" value="ECO:0007669"/>
    <property type="project" value="TreeGrafter"/>
</dbReference>
<dbReference type="OrthoDB" id="433414at2759"/>
<dbReference type="InterPro" id="IPR002698">
    <property type="entry name" value="FTHF_cligase"/>
</dbReference>
<evidence type="ECO:0000313" key="1">
    <source>
        <dbReference type="EMBL" id="KAF2704956.1"/>
    </source>
</evidence>
<reference evidence="1" key="1">
    <citation type="journal article" date="2020" name="Stud. Mycol.">
        <title>101 Dothideomycetes genomes: a test case for predicting lifestyles and emergence of pathogens.</title>
        <authorList>
            <person name="Haridas S."/>
            <person name="Albert R."/>
            <person name="Binder M."/>
            <person name="Bloem J."/>
            <person name="Labutti K."/>
            <person name="Salamov A."/>
            <person name="Andreopoulos B."/>
            <person name="Baker S."/>
            <person name="Barry K."/>
            <person name="Bills G."/>
            <person name="Bluhm B."/>
            <person name="Cannon C."/>
            <person name="Castanera R."/>
            <person name="Culley D."/>
            <person name="Daum C."/>
            <person name="Ezra D."/>
            <person name="Gonzalez J."/>
            <person name="Henrissat B."/>
            <person name="Kuo A."/>
            <person name="Liang C."/>
            <person name="Lipzen A."/>
            <person name="Lutzoni F."/>
            <person name="Magnuson J."/>
            <person name="Mondo S."/>
            <person name="Nolan M."/>
            <person name="Ohm R."/>
            <person name="Pangilinan J."/>
            <person name="Park H.-J."/>
            <person name="Ramirez L."/>
            <person name="Alfaro M."/>
            <person name="Sun H."/>
            <person name="Tritt A."/>
            <person name="Yoshinaga Y."/>
            <person name="Zwiers L.-H."/>
            <person name="Turgeon B."/>
            <person name="Goodwin S."/>
            <person name="Spatafora J."/>
            <person name="Crous P."/>
            <person name="Grigoriev I."/>
        </authorList>
    </citation>
    <scope>NUCLEOTIDE SEQUENCE</scope>
    <source>
        <strain evidence="1">CBS 279.74</strain>
    </source>
</reference>
<sequence length="293" mass="32662">MTFDLSHEREAIWARVRSNLLRHAIPDSRLDYDFSSFVPDFRGSSHAIDGVIKLPCYQSAQTILITPDNSLEQLRYRALQDGKKVVVGTHKLRRGFVLLDPKLIIKDKHELASCLDGMERPGIGRHTSLAQLEEKVDMCVTGALVVSGQGMVLKKSSQYFELQWGMLTDRKVLDQKTPVVIVTHDCQVVDTEDCMSSTRQSDIIPDFIVTPETVHEIKEANRPAVGIQFDTVDPELLATIPSLQELKGIQMMEQIMKGAGFAQETLNLSPAAPSADEQLGISMVERIMAGYKP</sequence>
<organism evidence="1 2">
    <name type="scientific">Pleomassaria siparia CBS 279.74</name>
    <dbReference type="NCBI Taxonomy" id="1314801"/>
    <lineage>
        <taxon>Eukaryota</taxon>
        <taxon>Fungi</taxon>
        <taxon>Dikarya</taxon>
        <taxon>Ascomycota</taxon>
        <taxon>Pezizomycotina</taxon>
        <taxon>Dothideomycetes</taxon>
        <taxon>Pleosporomycetidae</taxon>
        <taxon>Pleosporales</taxon>
        <taxon>Pleomassariaceae</taxon>
        <taxon>Pleomassaria</taxon>
    </lineage>
</organism>
<gene>
    <name evidence="1" type="ORF">K504DRAFT_104417</name>
</gene>
<dbReference type="Proteomes" id="UP000799428">
    <property type="component" value="Unassembled WGS sequence"/>
</dbReference>
<dbReference type="InterPro" id="IPR037171">
    <property type="entry name" value="NagB/RpiA_transferase-like"/>
</dbReference>
<dbReference type="AlphaFoldDB" id="A0A6G1JWG9"/>
<accession>A0A6G1JWG9</accession>
<dbReference type="EMBL" id="MU005780">
    <property type="protein sequence ID" value="KAF2704956.1"/>
    <property type="molecule type" value="Genomic_DNA"/>
</dbReference>
<name>A0A6G1JWG9_9PLEO</name>
<evidence type="ECO:0008006" key="3">
    <source>
        <dbReference type="Google" id="ProtNLM"/>
    </source>
</evidence>